<name>A0AAV1IGU1_9CHLO</name>
<accession>A0AAV1IGU1</accession>
<feature type="region of interest" description="Disordered" evidence="1">
    <location>
        <begin position="237"/>
        <end position="256"/>
    </location>
</feature>
<evidence type="ECO:0000256" key="1">
    <source>
        <dbReference type="SAM" id="MobiDB-lite"/>
    </source>
</evidence>
<feature type="compositionally biased region" description="Low complexity" evidence="1">
    <location>
        <begin position="400"/>
        <end position="419"/>
    </location>
</feature>
<organism evidence="3 4">
    <name type="scientific">Coccomyxa viridis</name>
    <dbReference type="NCBI Taxonomy" id="1274662"/>
    <lineage>
        <taxon>Eukaryota</taxon>
        <taxon>Viridiplantae</taxon>
        <taxon>Chlorophyta</taxon>
        <taxon>core chlorophytes</taxon>
        <taxon>Trebouxiophyceae</taxon>
        <taxon>Trebouxiophyceae incertae sedis</taxon>
        <taxon>Coccomyxaceae</taxon>
        <taxon>Coccomyxa</taxon>
    </lineage>
</organism>
<feature type="compositionally biased region" description="Low complexity" evidence="1">
    <location>
        <begin position="307"/>
        <end position="318"/>
    </location>
</feature>
<evidence type="ECO:0000256" key="2">
    <source>
        <dbReference type="SAM" id="SignalP"/>
    </source>
</evidence>
<evidence type="ECO:0000313" key="3">
    <source>
        <dbReference type="EMBL" id="CAK0785901.1"/>
    </source>
</evidence>
<feature type="signal peptide" evidence="2">
    <location>
        <begin position="1"/>
        <end position="17"/>
    </location>
</feature>
<gene>
    <name evidence="3" type="ORF">CVIRNUC_009114</name>
</gene>
<feature type="chain" id="PRO_5043606426" evidence="2">
    <location>
        <begin position="18"/>
        <end position="472"/>
    </location>
</feature>
<feature type="region of interest" description="Disordered" evidence="1">
    <location>
        <begin position="391"/>
        <end position="430"/>
    </location>
</feature>
<keyword evidence="2" id="KW-0732">Signal</keyword>
<feature type="region of interest" description="Disordered" evidence="1">
    <location>
        <begin position="55"/>
        <end position="97"/>
    </location>
</feature>
<reference evidence="3 4" key="1">
    <citation type="submission" date="2023-10" db="EMBL/GenBank/DDBJ databases">
        <authorList>
            <person name="Maclean D."/>
            <person name="Macfadyen A."/>
        </authorList>
    </citation>
    <scope>NUCLEOTIDE SEQUENCE [LARGE SCALE GENOMIC DNA]</scope>
</reference>
<feature type="compositionally biased region" description="Polar residues" evidence="1">
    <location>
        <begin position="320"/>
        <end position="346"/>
    </location>
</feature>
<proteinExistence type="predicted"/>
<protein>
    <submittedName>
        <fullName evidence="3">Uncharacterized protein</fullName>
    </submittedName>
</protein>
<evidence type="ECO:0000313" key="4">
    <source>
        <dbReference type="Proteomes" id="UP001314263"/>
    </source>
</evidence>
<dbReference type="AlphaFoldDB" id="A0AAV1IGU1"/>
<dbReference type="Proteomes" id="UP001314263">
    <property type="component" value="Unassembled WGS sequence"/>
</dbReference>
<keyword evidence="4" id="KW-1185">Reference proteome</keyword>
<sequence>MARYLLWLQALLSVAIAAQLYTCAAGQYHTENYGPSLPATSKSVLGSVRSAPAPGPLHVDHFPHADGPSSAHASAPAPIPSTEAPRPSHHRALKQDADQAPDLVSWNPLKAIAQSVLNPLGLFNHSAVAPSPQPADGLAWNKSIADPLVASDNTTSSSAANPIWILPLNASQLLNKTEQLNPLDAFKATEPLNATDLAAPVQLATSPSSDEGSPKWKLPVPINGTHHGLAATLDAGDATSPAPFTPEVLSPALSPSETPAAAAAAAQAAQEQKAWLAAAIAKAARAAAPNAHLDASTKLPPVNITLPAAPSAEAAPRPNTGRNQNKANLDTEDVSQSPIGSRSSSTTRALLQARDLIAAAESSLLATLGQGEVAQAITDAVPEMPMDAEVAMGPAAGGLDSPDTAPAATAAPSAHAGPGKVPKDGNMAPDSWLRRMGLVTGTADGAEDHNAPGGRIQAIQKAMAALGPAPLQ</sequence>
<feature type="region of interest" description="Disordered" evidence="1">
    <location>
        <begin position="295"/>
        <end position="346"/>
    </location>
</feature>
<comment type="caution">
    <text evidence="3">The sequence shown here is derived from an EMBL/GenBank/DDBJ whole genome shotgun (WGS) entry which is preliminary data.</text>
</comment>
<dbReference type="EMBL" id="CAUYUE010000013">
    <property type="protein sequence ID" value="CAK0785901.1"/>
    <property type="molecule type" value="Genomic_DNA"/>
</dbReference>